<dbReference type="Pfam" id="PF02779">
    <property type="entry name" value="Transket_pyr"/>
    <property type="match status" value="1"/>
</dbReference>
<name>A0A9D9I6B0_9BACT</name>
<dbReference type="InterPro" id="IPR029061">
    <property type="entry name" value="THDP-binding"/>
</dbReference>
<comment type="similarity">
    <text evidence="2">Belongs to the transketolase family.</text>
</comment>
<evidence type="ECO:0000256" key="1">
    <source>
        <dbReference type="ARBA" id="ARBA00001964"/>
    </source>
</evidence>
<dbReference type="PANTHER" id="PTHR43825:SF1">
    <property type="entry name" value="TRANSKETOLASE-LIKE PYRIMIDINE-BINDING DOMAIN-CONTAINING PROTEIN"/>
    <property type="match status" value="1"/>
</dbReference>
<evidence type="ECO:0000256" key="2">
    <source>
        <dbReference type="ARBA" id="ARBA00007131"/>
    </source>
</evidence>
<dbReference type="Gene3D" id="3.40.50.920">
    <property type="match status" value="1"/>
</dbReference>
<dbReference type="InterPro" id="IPR009014">
    <property type="entry name" value="Transketo_C/PFOR_II"/>
</dbReference>
<dbReference type="SUPFAM" id="SSF52518">
    <property type="entry name" value="Thiamin diphosphate-binding fold (THDP-binding)"/>
    <property type="match status" value="1"/>
</dbReference>
<proteinExistence type="inferred from homology"/>
<dbReference type="InterPro" id="IPR033248">
    <property type="entry name" value="Transketolase_C"/>
</dbReference>
<evidence type="ECO:0000313" key="5">
    <source>
        <dbReference type="EMBL" id="MBO8465836.1"/>
    </source>
</evidence>
<evidence type="ECO:0000313" key="6">
    <source>
        <dbReference type="Proteomes" id="UP000823597"/>
    </source>
</evidence>
<accession>A0A9D9I6B0</accession>
<feature type="domain" description="Transketolase-like pyrimidine-binding" evidence="4">
    <location>
        <begin position="11"/>
        <end position="176"/>
    </location>
</feature>
<dbReference type="AlphaFoldDB" id="A0A9D9I6B0"/>
<reference evidence="5" key="2">
    <citation type="journal article" date="2021" name="PeerJ">
        <title>Extensive microbial diversity within the chicken gut microbiome revealed by metagenomics and culture.</title>
        <authorList>
            <person name="Gilroy R."/>
            <person name="Ravi A."/>
            <person name="Getino M."/>
            <person name="Pursley I."/>
            <person name="Horton D.L."/>
            <person name="Alikhan N.F."/>
            <person name="Baker D."/>
            <person name="Gharbi K."/>
            <person name="Hall N."/>
            <person name="Watson M."/>
            <person name="Adriaenssens E.M."/>
            <person name="Foster-Nyarko E."/>
            <person name="Jarju S."/>
            <person name="Secka A."/>
            <person name="Antonio M."/>
            <person name="Oren A."/>
            <person name="Chaudhuri R.R."/>
            <person name="La Ragione R."/>
            <person name="Hildebrand F."/>
            <person name="Pallen M.J."/>
        </authorList>
    </citation>
    <scope>NUCLEOTIDE SEQUENCE</scope>
    <source>
        <strain evidence="5">10037</strain>
    </source>
</reference>
<evidence type="ECO:0000259" key="4">
    <source>
        <dbReference type="SMART" id="SM00861"/>
    </source>
</evidence>
<reference evidence="5" key="1">
    <citation type="submission" date="2020-10" db="EMBL/GenBank/DDBJ databases">
        <authorList>
            <person name="Gilroy R."/>
        </authorList>
    </citation>
    <scope>NUCLEOTIDE SEQUENCE</scope>
    <source>
        <strain evidence="5">10037</strain>
    </source>
</reference>
<comment type="cofactor">
    <cofactor evidence="1">
        <name>thiamine diphosphate</name>
        <dbReference type="ChEBI" id="CHEBI:58937"/>
    </cofactor>
</comment>
<sequence>MKKEYINSGNKDTRSGFGAGLYEAASRNQEIIALCADLAGSLKMEKFAEAWPERFIQCGIAEANMIGVAAGAALTGKIPFAGSFAEFITGRVYDQIRQEVAYGNTNVKIAASHAGITLGEDGATHQTMEDIALMRVLPNMTVINPCDYNQTKAATIAAAEYDGPVYLRFGRPSVPNFTPEDQTFEIGKALKLVEGSDVTIFATGHLVWEALQAATELEKEGISAEVIDIHTIKPLDTEAVIASVARTGAAVSAEEHLIAGGLGELIAGTLSRNNPAPLEIVAVDDKFGQSGSPAELMKAYGLDAAHIIEAAKRAIGRKNR</sequence>
<keyword evidence="3" id="KW-0786">Thiamine pyrophosphate</keyword>
<dbReference type="PANTHER" id="PTHR43825">
    <property type="entry name" value="PYRUVATE DEHYDROGENASE E1 COMPONENT"/>
    <property type="match status" value="1"/>
</dbReference>
<dbReference type="Proteomes" id="UP000823597">
    <property type="component" value="Unassembled WGS sequence"/>
</dbReference>
<dbReference type="FunFam" id="3.40.50.970:FF:000129">
    <property type="entry name" value="Transketolase"/>
    <property type="match status" value="1"/>
</dbReference>
<gene>
    <name evidence="5" type="ORF">IAB93_07570</name>
</gene>
<dbReference type="InterPro" id="IPR005475">
    <property type="entry name" value="Transketolase-like_Pyr-bd"/>
</dbReference>
<dbReference type="CDD" id="cd07033">
    <property type="entry name" value="TPP_PYR_DXS_TK_like"/>
    <property type="match status" value="1"/>
</dbReference>
<dbReference type="EMBL" id="JADIME010000078">
    <property type="protein sequence ID" value="MBO8465836.1"/>
    <property type="molecule type" value="Genomic_DNA"/>
</dbReference>
<dbReference type="SMART" id="SM00861">
    <property type="entry name" value="Transket_pyr"/>
    <property type="match status" value="1"/>
</dbReference>
<dbReference type="SUPFAM" id="SSF52922">
    <property type="entry name" value="TK C-terminal domain-like"/>
    <property type="match status" value="1"/>
</dbReference>
<organism evidence="5 6">
    <name type="scientific">Candidatus Merdivivens pullistercoris</name>
    <dbReference type="NCBI Taxonomy" id="2840873"/>
    <lineage>
        <taxon>Bacteria</taxon>
        <taxon>Pseudomonadati</taxon>
        <taxon>Bacteroidota</taxon>
        <taxon>Bacteroidia</taxon>
        <taxon>Bacteroidales</taxon>
        <taxon>Muribaculaceae</taxon>
        <taxon>Muribaculaceae incertae sedis</taxon>
        <taxon>Candidatus Merdivivens</taxon>
    </lineage>
</organism>
<dbReference type="InterPro" id="IPR051157">
    <property type="entry name" value="PDH/Transketolase"/>
</dbReference>
<evidence type="ECO:0000256" key="3">
    <source>
        <dbReference type="ARBA" id="ARBA00023052"/>
    </source>
</evidence>
<comment type="caution">
    <text evidence="5">The sequence shown here is derived from an EMBL/GenBank/DDBJ whole genome shotgun (WGS) entry which is preliminary data.</text>
</comment>
<dbReference type="Gene3D" id="3.40.50.970">
    <property type="match status" value="1"/>
</dbReference>
<dbReference type="Pfam" id="PF02780">
    <property type="entry name" value="Transketolase_C"/>
    <property type="match status" value="1"/>
</dbReference>
<protein>
    <submittedName>
        <fullName evidence="5">Transketolase family protein</fullName>
    </submittedName>
</protein>